<dbReference type="EMBL" id="KZ309872">
    <property type="protein sequence ID" value="KAG8239729.1"/>
    <property type="molecule type" value="Genomic_DNA"/>
</dbReference>
<evidence type="ECO:0000313" key="3">
    <source>
        <dbReference type="Proteomes" id="UP000792457"/>
    </source>
</evidence>
<reference evidence="2" key="1">
    <citation type="submission" date="2013-04" db="EMBL/GenBank/DDBJ databases">
        <authorList>
            <person name="Qu J."/>
            <person name="Murali S.C."/>
            <person name="Bandaranaike D."/>
            <person name="Bellair M."/>
            <person name="Blankenburg K."/>
            <person name="Chao H."/>
            <person name="Dinh H."/>
            <person name="Doddapaneni H."/>
            <person name="Downs B."/>
            <person name="Dugan-Rocha S."/>
            <person name="Elkadiri S."/>
            <person name="Gnanaolivu R.D."/>
            <person name="Hernandez B."/>
            <person name="Javaid M."/>
            <person name="Jayaseelan J.C."/>
            <person name="Lee S."/>
            <person name="Li M."/>
            <person name="Ming W."/>
            <person name="Munidasa M."/>
            <person name="Muniz J."/>
            <person name="Nguyen L."/>
            <person name="Ongeri F."/>
            <person name="Osuji N."/>
            <person name="Pu L.-L."/>
            <person name="Puazo M."/>
            <person name="Qu C."/>
            <person name="Quiroz J."/>
            <person name="Raj R."/>
            <person name="Weissenberger G."/>
            <person name="Xin Y."/>
            <person name="Zou X."/>
            <person name="Han Y."/>
            <person name="Richards S."/>
            <person name="Worley K."/>
            <person name="Muzny D."/>
            <person name="Gibbs R."/>
        </authorList>
    </citation>
    <scope>NUCLEOTIDE SEQUENCE</scope>
    <source>
        <strain evidence="2">Sampled in the wild</strain>
    </source>
</reference>
<reference evidence="2" key="2">
    <citation type="submission" date="2017-10" db="EMBL/GenBank/DDBJ databases">
        <title>Ladona fulva Genome sequencing and assembly.</title>
        <authorList>
            <person name="Murali S."/>
            <person name="Richards S."/>
            <person name="Bandaranaike D."/>
            <person name="Bellair M."/>
            <person name="Blankenburg K."/>
            <person name="Chao H."/>
            <person name="Dinh H."/>
            <person name="Doddapaneni H."/>
            <person name="Dugan-Rocha S."/>
            <person name="Elkadiri S."/>
            <person name="Gnanaolivu R."/>
            <person name="Hernandez B."/>
            <person name="Skinner E."/>
            <person name="Javaid M."/>
            <person name="Lee S."/>
            <person name="Li M."/>
            <person name="Ming W."/>
            <person name="Munidasa M."/>
            <person name="Muniz J."/>
            <person name="Nguyen L."/>
            <person name="Hughes D."/>
            <person name="Osuji N."/>
            <person name="Pu L.-L."/>
            <person name="Puazo M."/>
            <person name="Qu C."/>
            <person name="Quiroz J."/>
            <person name="Raj R."/>
            <person name="Weissenberger G."/>
            <person name="Xin Y."/>
            <person name="Zou X."/>
            <person name="Han Y."/>
            <person name="Worley K."/>
            <person name="Muzny D."/>
            <person name="Gibbs R."/>
        </authorList>
    </citation>
    <scope>NUCLEOTIDE SEQUENCE</scope>
    <source>
        <strain evidence="2">Sampled in the wild</strain>
    </source>
</reference>
<proteinExistence type="predicted"/>
<organism evidence="2 3">
    <name type="scientific">Ladona fulva</name>
    <name type="common">Scarce chaser dragonfly</name>
    <name type="synonym">Libellula fulva</name>
    <dbReference type="NCBI Taxonomy" id="123851"/>
    <lineage>
        <taxon>Eukaryota</taxon>
        <taxon>Metazoa</taxon>
        <taxon>Ecdysozoa</taxon>
        <taxon>Arthropoda</taxon>
        <taxon>Hexapoda</taxon>
        <taxon>Insecta</taxon>
        <taxon>Pterygota</taxon>
        <taxon>Palaeoptera</taxon>
        <taxon>Odonata</taxon>
        <taxon>Epiprocta</taxon>
        <taxon>Anisoptera</taxon>
        <taxon>Libelluloidea</taxon>
        <taxon>Libellulidae</taxon>
        <taxon>Ladona</taxon>
    </lineage>
</organism>
<name>A0A8K0KSM8_LADFU</name>
<protein>
    <submittedName>
        <fullName evidence="2">Uncharacterized protein</fullName>
    </submittedName>
</protein>
<sequence>MAGAGRAEPGTAGAGRAEPGTAGAGRAEPDMTTMTVWWMLSLARLELEELSLALLEWEALLTWCSQIPDCHGLLYSLQ</sequence>
<evidence type="ECO:0000313" key="2">
    <source>
        <dbReference type="EMBL" id="KAG8239729.1"/>
    </source>
</evidence>
<accession>A0A8K0KSM8</accession>
<keyword evidence="3" id="KW-1185">Reference proteome</keyword>
<dbReference type="Proteomes" id="UP000792457">
    <property type="component" value="Unassembled WGS sequence"/>
</dbReference>
<comment type="caution">
    <text evidence="2">The sequence shown here is derived from an EMBL/GenBank/DDBJ whole genome shotgun (WGS) entry which is preliminary data.</text>
</comment>
<feature type="region of interest" description="Disordered" evidence="1">
    <location>
        <begin position="1"/>
        <end position="28"/>
    </location>
</feature>
<gene>
    <name evidence="2" type="ORF">J437_LFUL019232</name>
</gene>
<evidence type="ECO:0000256" key="1">
    <source>
        <dbReference type="SAM" id="MobiDB-lite"/>
    </source>
</evidence>
<dbReference type="AlphaFoldDB" id="A0A8K0KSM8"/>